<feature type="signal peptide" evidence="1">
    <location>
        <begin position="1"/>
        <end position="32"/>
    </location>
</feature>
<reference evidence="2 3" key="1">
    <citation type="journal article" date="2014" name="Appl. Environ. Microbiol.">
        <title>Insights into the Microbial Degradation of Rubber and Gutta-Percha by Analysis of the Complete Genome of Nocardia nova SH22a.</title>
        <authorList>
            <person name="Luo Q."/>
            <person name="Hiessl S."/>
            <person name="Poehlein A."/>
            <person name="Daniel R."/>
            <person name="Steinbuchel A."/>
        </authorList>
    </citation>
    <scope>NUCLEOTIDE SEQUENCE [LARGE SCALE GENOMIC DNA]</scope>
    <source>
        <strain evidence="2">SH22a</strain>
    </source>
</reference>
<keyword evidence="3" id="KW-1185">Reference proteome</keyword>
<sequence>MRLSRAYSPALAALVLSGALGAGLLSPASVRADPPDVLAAVTVADGTGICGKQAPTFDDITVSAAAALRPSIPADQLSAYDDQVARFRHDLSALRVHRDMLPVDPNTLGGYAAELDNPIVTYLVNGLDAVRTGRIDRTVPVSRLTVADVIEVFILANRIVKIPAQLAVSLVPTAGFFLKFLVGGVFSGVQWLARRVQDQMRDRCPADAPGNRLDLNDDADFPAEHIDVPAPITDLARQVRAADGACTPIADLTTATVVARTREFLAHSDLPIDRAQLDTAASSVQEFLRDNRIAKAALLRKTEQLGPLVDYMDYGPVTFLTNLGFDIYEGKALDTVALADVNVQNALDLTTLALDVTSLLLTAANGIGSLAGVSSAVLTPLGIAETLAFAPATYGAPILRGVLRSMCTA</sequence>
<evidence type="ECO:0000313" key="3">
    <source>
        <dbReference type="Proteomes" id="UP000019150"/>
    </source>
</evidence>
<dbReference type="STRING" id="1415166.NONO_c01370"/>
<dbReference type="Proteomes" id="UP000019150">
    <property type="component" value="Chromosome"/>
</dbReference>
<gene>
    <name evidence="2" type="ORF">NONO_c01370</name>
</gene>
<evidence type="ECO:0000256" key="1">
    <source>
        <dbReference type="SAM" id="SignalP"/>
    </source>
</evidence>
<proteinExistence type="predicted"/>
<keyword evidence="1" id="KW-0732">Signal</keyword>
<dbReference type="eggNOG" id="ENOG5031KTI">
    <property type="taxonomic scope" value="Bacteria"/>
</dbReference>
<dbReference type="KEGG" id="nno:NONO_c01370"/>
<protein>
    <recommendedName>
        <fullName evidence="4">Secreted protein</fullName>
    </recommendedName>
</protein>
<accession>W5T6Z2</accession>
<dbReference type="EMBL" id="CP006850">
    <property type="protein sequence ID" value="AHH14957.1"/>
    <property type="molecule type" value="Genomic_DNA"/>
</dbReference>
<evidence type="ECO:0008006" key="4">
    <source>
        <dbReference type="Google" id="ProtNLM"/>
    </source>
</evidence>
<evidence type="ECO:0000313" key="2">
    <source>
        <dbReference type="EMBL" id="AHH14957.1"/>
    </source>
</evidence>
<dbReference type="RefSeq" id="WP_025346501.1">
    <property type="nucleotide sequence ID" value="NZ_CP006850.1"/>
</dbReference>
<organism evidence="2 3">
    <name type="scientific">Nocardia nova SH22a</name>
    <dbReference type="NCBI Taxonomy" id="1415166"/>
    <lineage>
        <taxon>Bacteria</taxon>
        <taxon>Bacillati</taxon>
        <taxon>Actinomycetota</taxon>
        <taxon>Actinomycetes</taxon>
        <taxon>Mycobacteriales</taxon>
        <taxon>Nocardiaceae</taxon>
        <taxon>Nocardia</taxon>
    </lineage>
</organism>
<dbReference type="OrthoDB" id="4514753at2"/>
<name>W5T6Z2_9NOCA</name>
<dbReference type="PATRIC" id="fig|1415166.3.peg.134"/>
<dbReference type="HOGENOM" id="CLU_672381_0_0_11"/>
<dbReference type="AlphaFoldDB" id="W5T6Z2"/>
<feature type="chain" id="PRO_5004873015" description="Secreted protein" evidence="1">
    <location>
        <begin position="33"/>
        <end position="409"/>
    </location>
</feature>